<dbReference type="Pfam" id="PF00691">
    <property type="entry name" value="OmpA"/>
    <property type="match status" value="1"/>
</dbReference>
<dbReference type="PRINTS" id="PR01021">
    <property type="entry name" value="OMPADOMAIN"/>
</dbReference>
<sequence>MKLITYALAGLIGLSSLQIATAQTNEITSESEIPTLTAKDSIVLESWIFGLGFNAVDDSGDGFNNLLSIEDKWNIVPFPSRVSIGRYFQSGLGLELIGSYNRYMEGNIVEKQVVTEEIPYWAIDSRLSYDLNKLVGETSFFDPYLGVGIGYADASNVGRVTFNGTVGFRLWFSKKWGVDLNSTGKWDASEETTNHIQHAAGVVRRFGIVEGLSKKGEEKLALIREMEEALQRRQDSIAEAERLAQAERMRLEEERLRQQREAELAAAEAARQAEAKRRADLAAELAGLGQVRFALNSSYLNTESKEVLGRVVDFMNRNNTLKFTLTAHADSRGNADYNLWLSQRRAEKTLSYLIGAGIDESRLSAEGKGESELLNHCSDGVRCTAAEHAVNRRSEITISAYE</sequence>
<evidence type="ECO:0000256" key="4">
    <source>
        <dbReference type="PROSITE-ProRule" id="PRU00473"/>
    </source>
</evidence>
<keyword evidence="9" id="KW-1185">Reference proteome</keyword>
<dbReference type="PANTHER" id="PTHR30329:SF21">
    <property type="entry name" value="LIPOPROTEIN YIAD-RELATED"/>
    <property type="match status" value="1"/>
</dbReference>
<dbReference type="Proteomes" id="UP000199534">
    <property type="component" value="Unassembled WGS sequence"/>
</dbReference>
<dbReference type="PANTHER" id="PTHR30329">
    <property type="entry name" value="STATOR ELEMENT OF FLAGELLAR MOTOR COMPLEX"/>
    <property type="match status" value="1"/>
</dbReference>
<keyword evidence="3" id="KW-0998">Cell outer membrane</keyword>
<dbReference type="EMBL" id="FOYQ01000002">
    <property type="protein sequence ID" value="SFR48492.1"/>
    <property type="molecule type" value="Genomic_DNA"/>
</dbReference>
<dbReference type="GO" id="GO:0009279">
    <property type="term" value="C:cell outer membrane"/>
    <property type="evidence" value="ECO:0007669"/>
    <property type="project" value="UniProtKB-SubCell"/>
</dbReference>
<evidence type="ECO:0000259" key="7">
    <source>
        <dbReference type="PROSITE" id="PS51123"/>
    </source>
</evidence>
<evidence type="ECO:0000256" key="3">
    <source>
        <dbReference type="ARBA" id="ARBA00023237"/>
    </source>
</evidence>
<protein>
    <submittedName>
        <fullName evidence="8">Outer membrane protein OmpA</fullName>
    </submittedName>
</protein>
<dbReference type="RefSeq" id="WP_092982551.1">
    <property type="nucleotide sequence ID" value="NZ_FOYQ01000002.1"/>
</dbReference>
<dbReference type="AlphaFoldDB" id="A0A1I6H259"/>
<dbReference type="InterPro" id="IPR050330">
    <property type="entry name" value="Bact_OuterMem_StrucFunc"/>
</dbReference>
<keyword evidence="6" id="KW-0732">Signal</keyword>
<evidence type="ECO:0000256" key="6">
    <source>
        <dbReference type="SAM" id="SignalP"/>
    </source>
</evidence>
<keyword evidence="5" id="KW-0175">Coiled coil</keyword>
<feature type="domain" description="OmpA-like" evidence="7">
    <location>
        <begin position="281"/>
        <end position="402"/>
    </location>
</feature>
<evidence type="ECO:0000313" key="9">
    <source>
        <dbReference type="Proteomes" id="UP000199534"/>
    </source>
</evidence>
<evidence type="ECO:0000256" key="1">
    <source>
        <dbReference type="ARBA" id="ARBA00004442"/>
    </source>
</evidence>
<dbReference type="SUPFAM" id="SSF103088">
    <property type="entry name" value="OmpA-like"/>
    <property type="match status" value="1"/>
</dbReference>
<dbReference type="OrthoDB" id="9782229at2"/>
<accession>A0A1I6H259</accession>
<organism evidence="8 9">
    <name type="scientific">Robiginitalea myxolifaciens</name>
    <dbReference type="NCBI Taxonomy" id="400055"/>
    <lineage>
        <taxon>Bacteria</taxon>
        <taxon>Pseudomonadati</taxon>
        <taxon>Bacteroidota</taxon>
        <taxon>Flavobacteriia</taxon>
        <taxon>Flavobacteriales</taxon>
        <taxon>Flavobacteriaceae</taxon>
        <taxon>Robiginitalea</taxon>
    </lineage>
</organism>
<dbReference type="Gene3D" id="2.40.160.20">
    <property type="match status" value="1"/>
</dbReference>
<feature type="signal peptide" evidence="6">
    <location>
        <begin position="1"/>
        <end position="22"/>
    </location>
</feature>
<dbReference type="PROSITE" id="PS51123">
    <property type="entry name" value="OMPA_2"/>
    <property type="match status" value="1"/>
</dbReference>
<reference evidence="8 9" key="1">
    <citation type="submission" date="2016-10" db="EMBL/GenBank/DDBJ databases">
        <authorList>
            <person name="de Groot N.N."/>
        </authorList>
    </citation>
    <scope>NUCLEOTIDE SEQUENCE [LARGE SCALE GENOMIC DNA]</scope>
    <source>
        <strain evidence="8 9">DSM 21019</strain>
    </source>
</reference>
<keyword evidence="2 4" id="KW-0472">Membrane</keyword>
<dbReference type="InterPro" id="IPR006664">
    <property type="entry name" value="OMP_bac"/>
</dbReference>
<gene>
    <name evidence="8" type="ORF">SAMN04490243_2106</name>
</gene>
<evidence type="ECO:0000256" key="5">
    <source>
        <dbReference type="SAM" id="Coils"/>
    </source>
</evidence>
<name>A0A1I6H259_9FLAO</name>
<dbReference type="Gene3D" id="3.30.1330.60">
    <property type="entry name" value="OmpA-like domain"/>
    <property type="match status" value="1"/>
</dbReference>
<proteinExistence type="predicted"/>
<feature type="coiled-coil region" evidence="5">
    <location>
        <begin position="223"/>
        <end position="284"/>
    </location>
</feature>
<dbReference type="STRING" id="400055.SAMN04490243_2106"/>
<feature type="chain" id="PRO_5011642209" evidence="6">
    <location>
        <begin position="23"/>
        <end position="402"/>
    </location>
</feature>
<dbReference type="InterPro" id="IPR006665">
    <property type="entry name" value="OmpA-like"/>
</dbReference>
<dbReference type="InterPro" id="IPR036737">
    <property type="entry name" value="OmpA-like_sf"/>
</dbReference>
<dbReference type="CDD" id="cd07185">
    <property type="entry name" value="OmpA_C-like"/>
    <property type="match status" value="1"/>
</dbReference>
<evidence type="ECO:0000313" key="8">
    <source>
        <dbReference type="EMBL" id="SFR48492.1"/>
    </source>
</evidence>
<comment type="subcellular location">
    <subcellularLocation>
        <location evidence="1">Cell outer membrane</location>
    </subcellularLocation>
</comment>
<evidence type="ECO:0000256" key="2">
    <source>
        <dbReference type="ARBA" id="ARBA00023136"/>
    </source>
</evidence>